<dbReference type="HOGENOM" id="CLU_138299_1_0_1"/>
<evidence type="ECO:0008006" key="4">
    <source>
        <dbReference type="Google" id="ProtNLM"/>
    </source>
</evidence>
<keyword evidence="3" id="KW-1185">Reference proteome</keyword>
<dbReference type="GO" id="GO:0008270">
    <property type="term" value="F:zinc ion binding"/>
    <property type="evidence" value="ECO:0007669"/>
    <property type="project" value="InterPro"/>
</dbReference>
<dbReference type="GO" id="GO:0003676">
    <property type="term" value="F:nucleic acid binding"/>
    <property type="evidence" value="ECO:0007669"/>
    <property type="project" value="InterPro"/>
</dbReference>
<evidence type="ECO:0000313" key="3">
    <source>
        <dbReference type="Proteomes" id="UP000054538"/>
    </source>
</evidence>
<feature type="non-terminal residue" evidence="2">
    <location>
        <position position="130"/>
    </location>
</feature>
<keyword evidence="1" id="KW-0507">mRNA processing</keyword>
<dbReference type="AlphaFoldDB" id="A0A0D0D0H3"/>
<evidence type="ECO:0000313" key="2">
    <source>
        <dbReference type="EMBL" id="KIK81438.1"/>
    </source>
</evidence>
<organism evidence="2 3">
    <name type="scientific">Paxillus rubicundulus Ve08.2h10</name>
    <dbReference type="NCBI Taxonomy" id="930991"/>
    <lineage>
        <taxon>Eukaryota</taxon>
        <taxon>Fungi</taxon>
        <taxon>Dikarya</taxon>
        <taxon>Basidiomycota</taxon>
        <taxon>Agaricomycotina</taxon>
        <taxon>Agaricomycetes</taxon>
        <taxon>Agaricomycetidae</taxon>
        <taxon>Boletales</taxon>
        <taxon>Paxilineae</taxon>
        <taxon>Paxillaceae</taxon>
        <taxon>Paxillus</taxon>
    </lineage>
</organism>
<proteinExistence type="predicted"/>
<dbReference type="EMBL" id="KN825799">
    <property type="protein sequence ID" value="KIK81438.1"/>
    <property type="molecule type" value="Genomic_DNA"/>
</dbReference>
<reference evidence="3" key="2">
    <citation type="submission" date="2015-01" db="EMBL/GenBank/DDBJ databases">
        <title>Evolutionary Origins and Diversification of the Mycorrhizal Mutualists.</title>
        <authorList>
            <consortium name="DOE Joint Genome Institute"/>
            <consortium name="Mycorrhizal Genomics Consortium"/>
            <person name="Kohler A."/>
            <person name="Kuo A."/>
            <person name="Nagy L.G."/>
            <person name="Floudas D."/>
            <person name="Copeland A."/>
            <person name="Barry K.W."/>
            <person name="Cichocki N."/>
            <person name="Veneault-Fourrey C."/>
            <person name="LaButti K."/>
            <person name="Lindquist E.A."/>
            <person name="Lipzen A."/>
            <person name="Lundell T."/>
            <person name="Morin E."/>
            <person name="Murat C."/>
            <person name="Riley R."/>
            <person name="Ohm R."/>
            <person name="Sun H."/>
            <person name="Tunlid A."/>
            <person name="Henrissat B."/>
            <person name="Grigoriev I.V."/>
            <person name="Hibbett D.S."/>
            <person name="Martin F."/>
        </authorList>
    </citation>
    <scope>NUCLEOTIDE SEQUENCE [LARGE SCALE GENOMIC DNA]</scope>
    <source>
        <strain evidence="3">Ve08.2h10</strain>
    </source>
</reference>
<dbReference type="InParanoid" id="A0A0D0D0H3"/>
<feature type="non-terminal residue" evidence="2">
    <location>
        <position position="1"/>
    </location>
</feature>
<dbReference type="SUPFAM" id="SSF57756">
    <property type="entry name" value="Retrovirus zinc finger-like domains"/>
    <property type="match status" value="1"/>
</dbReference>
<dbReference type="OrthoDB" id="4230923at2759"/>
<gene>
    <name evidence="2" type="ORF">PAXRUDRAFT_116724</name>
</gene>
<dbReference type="STRING" id="930991.A0A0D0D0H3"/>
<dbReference type="Proteomes" id="UP000054538">
    <property type="component" value="Unassembled WGS sequence"/>
</dbReference>
<dbReference type="GO" id="GO:0006397">
    <property type="term" value="P:mRNA processing"/>
    <property type="evidence" value="ECO:0007669"/>
    <property type="project" value="UniProtKB-KW"/>
</dbReference>
<evidence type="ECO:0000256" key="1">
    <source>
        <dbReference type="ARBA" id="ARBA00022664"/>
    </source>
</evidence>
<protein>
    <recommendedName>
        <fullName evidence="4">CCHC-type domain-containing protein</fullName>
    </recommendedName>
</protein>
<name>A0A0D0D0H3_9AGAM</name>
<reference evidence="2 3" key="1">
    <citation type="submission" date="2014-04" db="EMBL/GenBank/DDBJ databases">
        <authorList>
            <consortium name="DOE Joint Genome Institute"/>
            <person name="Kuo A."/>
            <person name="Kohler A."/>
            <person name="Jargeat P."/>
            <person name="Nagy L.G."/>
            <person name="Floudas D."/>
            <person name="Copeland A."/>
            <person name="Barry K.W."/>
            <person name="Cichocki N."/>
            <person name="Veneault-Fourrey C."/>
            <person name="LaButti K."/>
            <person name="Lindquist E.A."/>
            <person name="Lipzen A."/>
            <person name="Lundell T."/>
            <person name="Morin E."/>
            <person name="Murat C."/>
            <person name="Sun H."/>
            <person name="Tunlid A."/>
            <person name="Henrissat B."/>
            <person name="Grigoriev I.V."/>
            <person name="Hibbett D.S."/>
            <person name="Martin F."/>
            <person name="Nordberg H.P."/>
            <person name="Cantor M.N."/>
            <person name="Hua S.X."/>
        </authorList>
    </citation>
    <scope>NUCLEOTIDE SEQUENCE [LARGE SCALE GENOMIC DNA]</scope>
    <source>
        <strain evidence="2 3">Ve08.2h10</strain>
    </source>
</reference>
<sequence length="130" mass="14935">APNQCVAHILLQLANPHSANKFMKDRLYMCKEKLCPHKDKKEPTRCAKCQRWGHIVVNCHAERDACTTCGEEHRLSKCTSKNTCYCISCENGSHSSNDCHCPTYKQECAILDMRHLENSMPYFPTNESWT</sequence>
<accession>A0A0D0D0H3</accession>
<dbReference type="InterPro" id="IPR036875">
    <property type="entry name" value="Znf_CCHC_sf"/>
</dbReference>